<gene>
    <name evidence="4" type="ORF">MY490_06615</name>
</gene>
<dbReference type="Pfam" id="PF11611">
    <property type="entry name" value="DUF4352"/>
    <property type="match status" value="1"/>
</dbReference>
<reference evidence="4 5" key="1">
    <citation type="submission" date="2022-04" db="EMBL/GenBank/DDBJ databases">
        <title>Mechanism of arsenic methylation and mitigation arsenic toxicity by Bacillus sp. LH14 from an Arsenic-Contaminated Paddy Soil.</title>
        <authorList>
            <person name="Wang D."/>
        </authorList>
    </citation>
    <scope>NUCLEOTIDE SEQUENCE [LARGE SCALE GENOMIC DNA]</scope>
    <source>
        <strain evidence="4 5">LH14</strain>
    </source>
</reference>
<evidence type="ECO:0000313" key="4">
    <source>
        <dbReference type="EMBL" id="UPM55503.1"/>
    </source>
</evidence>
<dbReference type="EMBL" id="CP096034">
    <property type="protein sequence ID" value="UPM55503.1"/>
    <property type="molecule type" value="Genomic_DNA"/>
</dbReference>
<evidence type="ECO:0000256" key="1">
    <source>
        <dbReference type="ARBA" id="ARBA00022729"/>
    </source>
</evidence>
<dbReference type="RefSeq" id="WP_129688286.1">
    <property type="nucleotide sequence ID" value="NZ_CP096034.1"/>
</dbReference>
<accession>A0ABY4JRM9</accession>
<evidence type="ECO:0000259" key="3">
    <source>
        <dbReference type="Pfam" id="PF11611"/>
    </source>
</evidence>
<sequence>MAGLVACKTCGKEIAKGVKKCVHCGKDQRNWFRRHKIMSALGAIIVVSIIGSALSGGGDGATTTNGSSKVEVEKKEKIFKVGDIVKDDQLEIKVSKVEEKHSVGDQYYGKKASEGGVLVAIQYTMKNVSDEPVGVFDYPTLNLVDEKGTKYDSDIDASSSYAVETKIDDSKILSDLNPGITVTGTEVYEISKDAFAKGKWYIQIGSQKVQVK</sequence>
<dbReference type="Gene3D" id="2.60.40.1240">
    <property type="match status" value="1"/>
</dbReference>
<feature type="transmembrane region" description="Helical" evidence="2">
    <location>
        <begin position="37"/>
        <end position="58"/>
    </location>
</feature>
<evidence type="ECO:0000313" key="5">
    <source>
        <dbReference type="Proteomes" id="UP000830639"/>
    </source>
</evidence>
<name>A0ABY4JRM9_9BACI</name>
<organism evidence="4 5">
    <name type="scientific">Gottfriedia acidiceleris</name>
    <dbReference type="NCBI Taxonomy" id="371036"/>
    <lineage>
        <taxon>Bacteria</taxon>
        <taxon>Bacillati</taxon>
        <taxon>Bacillota</taxon>
        <taxon>Bacilli</taxon>
        <taxon>Bacillales</taxon>
        <taxon>Bacillaceae</taxon>
        <taxon>Gottfriedia</taxon>
    </lineage>
</organism>
<dbReference type="InterPro" id="IPR029050">
    <property type="entry name" value="Immunoprotect_excell_Ig-like"/>
</dbReference>
<keyword evidence="1" id="KW-0732">Signal</keyword>
<keyword evidence="2" id="KW-0812">Transmembrane</keyword>
<keyword evidence="2" id="KW-0472">Membrane</keyword>
<protein>
    <submittedName>
        <fullName evidence="4">DUF4352 domain-containing protein</fullName>
    </submittedName>
</protein>
<keyword evidence="2" id="KW-1133">Transmembrane helix</keyword>
<feature type="domain" description="DUF4352" evidence="3">
    <location>
        <begin position="79"/>
        <end position="194"/>
    </location>
</feature>
<proteinExistence type="predicted"/>
<dbReference type="Proteomes" id="UP000830639">
    <property type="component" value="Chromosome"/>
</dbReference>
<dbReference type="InterPro" id="IPR029051">
    <property type="entry name" value="DUF4352"/>
</dbReference>
<keyword evidence="5" id="KW-1185">Reference proteome</keyword>
<evidence type="ECO:0000256" key="2">
    <source>
        <dbReference type="SAM" id="Phobius"/>
    </source>
</evidence>